<dbReference type="GO" id="GO:0003676">
    <property type="term" value="F:nucleic acid binding"/>
    <property type="evidence" value="ECO:0007669"/>
    <property type="project" value="InterPro"/>
</dbReference>
<dbReference type="GO" id="GO:0003964">
    <property type="term" value="F:RNA-directed DNA polymerase activity"/>
    <property type="evidence" value="ECO:0007669"/>
    <property type="project" value="UniProtKB-KW"/>
</dbReference>
<dbReference type="EMBL" id="NBNE01000676">
    <property type="protein sequence ID" value="OWZ17892.1"/>
    <property type="molecule type" value="Genomic_DNA"/>
</dbReference>
<keyword evidence="1" id="KW-0548">Nucleotidyltransferase</keyword>
<name>A0A225WK08_9STRA</name>
<protein>
    <submittedName>
        <fullName evidence="1">Reverse transcriptase</fullName>
    </submittedName>
</protein>
<dbReference type="InterPro" id="IPR036397">
    <property type="entry name" value="RNaseH_sf"/>
</dbReference>
<keyword evidence="1" id="KW-0695">RNA-directed DNA polymerase</keyword>
<reference evidence="2" key="1">
    <citation type="submission" date="2017-03" db="EMBL/GenBank/DDBJ databases">
        <title>Phytopthora megakarya and P. palmivora, two closely related causual agents of cacao black pod achieved similar genome size and gene model numbers by different mechanisms.</title>
        <authorList>
            <person name="Ali S."/>
            <person name="Shao J."/>
            <person name="Larry D.J."/>
            <person name="Kronmiller B."/>
            <person name="Shen D."/>
            <person name="Strem M.D."/>
            <person name="Melnick R.L."/>
            <person name="Guiltinan M.J."/>
            <person name="Tyler B.M."/>
            <person name="Meinhardt L.W."/>
            <person name="Bailey B.A."/>
        </authorList>
    </citation>
    <scope>NUCLEOTIDE SEQUENCE [LARGE SCALE GENOMIC DNA]</scope>
    <source>
        <strain evidence="2">zdho120</strain>
    </source>
</reference>
<dbReference type="InterPro" id="IPR050951">
    <property type="entry name" value="Retrovirus_Pol_polyprotein"/>
</dbReference>
<dbReference type="InterPro" id="IPR012337">
    <property type="entry name" value="RNaseH-like_sf"/>
</dbReference>
<comment type="caution">
    <text evidence="1">The sequence shown here is derived from an EMBL/GenBank/DDBJ whole genome shotgun (WGS) entry which is preliminary data.</text>
</comment>
<dbReference type="OrthoDB" id="101303at2759"/>
<evidence type="ECO:0000313" key="1">
    <source>
        <dbReference type="EMBL" id="OWZ17892.1"/>
    </source>
</evidence>
<gene>
    <name evidence="1" type="ORF">PHMEG_0008102</name>
</gene>
<keyword evidence="2" id="KW-1185">Reference proteome</keyword>
<sequence length="242" mass="27971">MVAKKLVESIIGSEITPIGEDCTKAYNDMWENVSNAKQSKDDLGSTVNHQVTFRYHTRSSSSLWITYPRYHNLSMATQNYLFFGYVIAKSCASRSTQTIAETYEECVFRRFEPGFVSDFFKSFNKILCQRQRATMSYQPQANGFAERMDQTTTRALKMYVQDLDQRDWEIYVEWLTFAINPSRDRIQGETPFYMIHRWDSRSTLEAVIPVGIASMISIQEGDDIIRKSITNSPENTSTNVYA</sequence>
<accession>A0A225WK08</accession>
<dbReference type="AlphaFoldDB" id="A0A225WK08"/>
<keyword evidence="1" id="KW-0808">Transferase</keyword>
<dbReference type="PANTHER" id="PTHR37984:SF5">
    <property type="entry name" value="PROTEIN NYNRIN-LIKE"/>
    <property type="match status" value="1"/>
</dbReference>
<dbReference type="PANTHER" id="PTHR37984">
    <property type="entry name" value="PROTEIN CBG26694"/>
    <property type="match status" value="1"/>
</dbReference>
<dbReference type="Gene3D" id="3.30.420.10">
    <property type="entry name" value="Ribonuclease H-like superfamily/Ribonuclease H"/>
    <property type="match status" value="1"/>
</dbReference>
<organism evidence="1 2">
    <name type="scientific">Phytophthora megakarya</name>
    <dbReference type="NCBI Taxonomy" id="4795"/>
    <lineage>
        <taxon>Eukaryota</taxon>
        <taxon>Sar</taxon>
        <taxon>Stramenopiles</taxon>
        <taxon>Oomycota</taxon>
        <taxon>Peronosporomycetes</taxon>
        <taxon>Peronosporales</taxon>
        <taxon>Peronosporaceae</taxon>
        <taxon>Phytophthora</taxon>
    </lineage>
</organism>
<dbReference type="SUPFAM" id="SSF53098">
    <property type="entry name" value="Ribonuclease H-like"/>
    <property type="match status" value="1"/>
</dbReference>
<proteinExistence type="predicted"/>
<evidence type="ECO:0000313" key="2">
    <source>
        <dbReference type="Proteomes" id="UP000198211"/>
    </source>
</evidence>
<dbReference type="Proteomes" id="UP000198211">
    <property type="component" value="Unassembled WGS sequence"/>
</dbReference>